<accession>A0A944QUT2</accession>
<reference evidence="1 2" key="1">
    <citation type="submission" date="2021-05" db="EMBL/GenBank/DDBJ databases">
        <title>Genetic and Functional Diversity in Clade A Lucinid endosymbionts from the Bahamas.</title>
        <authorList>
            <person name="Giani N.M."/>
            <person name="Engel A.S."/>
            <person name="Campbell B.J."/>
        </authorList>
    </citation>
    <scope>NUCLEOTIDE SEQUENCE [LARGE SCALE GENOMIC DNA]</scope>
    <source>
        <strain evidence="1">LUC16012Gg_MoonRockCtena</strain>
    </source>
</reference>
<gene>
    <name evidence="1" type="ORF">KME65_07600</name>
</gene>
<organism evidence="1 2">
    <name type="scientific">Candidatus Thiodiazotropha taylori</name>
    <dbReference type="NCBI Taxonomy" id="2792791"/>
    <lineage>
        <taxon>Bacteria</taxon>
        <taxon>Pseudomonadati</taxon>
        <taxon>Pseudomonadota</taxon>
        <taxon>Gammaproteobacteria</taxon>
        <taxon>Chromatiales</taxon>
        <taxon>Sedimenticolaceae</taxon>
        <taxon>Candidatus Thiodiazotropha</taxon>
    </lineage>
</organism>
<proteinExistence type="predicted"/>
<dbReference type="AlphaFoldDB" id="A0A944QUT2"/>
<evidence type="ECO:0000313" key="2">
    <source>
        <dbReference type="Proteomes" id="UP000770889"/>
    </source>
</evidence>
<dbReference type="EMBL" id="JAHHGM010000005">
    <property type="protein sequence ID" value="MBT2988816.1"/>
    <property type="molecule type" value="Genomic_DNA"/>
</dbReference>
<protein>
    <submittedName>
        <fullName evidence="1">Uncharacterized protein</fullName>
    </submittedName>
</protein>
<evidence type="ECO:0000313" key="1">
    <source>
        <dbReference type="EMBL" id="MBT2988816.1"/>
    </source>
</evidence>
<dbReference type="Proteomes" id="UP000770889">
    <property type="component" value="Unassembled WGS sequence"/>
</dbReference>
<comment type="caution">
    <text evidence="1">The sequence shown here is derived from an EMBL/GenBank/DDBJ whole genome shotgun (WGS) entry which is preliminary data.</text>
</comment>
<name>A0A944QUT2_9GAMM</name>
<sequence>MDGVDPYRYLQDLSLRLDSLTDPGEIERALDDVEYLFEVMPPEMQDLAEPIIEILRGKLSDYSR</sequence>